<evidence type="ECO:0000313" key="2">
    <source>
        <dbReference type="EMBL" id="KEQ14656.1"/>
    </source>
</evidence>
<evidence type="ECO:0000256" key="1">
    <source>
        <dbReference type="SAM" id="MobiDB-lite"/>
    </source>
</evidence>
<reference evidence="2 3" key="1">
    <citation type="submission" date="2014-06" db="EMBL/GenBank/DDBJ databases">
        <title>Whole Genome Sequences of Three Symbiotic Endozoicomonas Bacteria.</title>
        <authorList>
            <person name="Neave M.J."/>
            <person name="Apprill A."/>
            <person name="Voolstra C.R."/>
        </authorList>
    </citation>
    <scope>NUCLEOTIDE SEQUENCE [LARGE SCALE GENOMIC DNA]</scope>
    <source>
        <strain evidence="2 3">LMG 24815</strain>
    </source>
</reference>
<organism evidence="2 3">
    <name type="scientific">Endozoicomonas montiporae</name>
    <dbReference type="NCBI Taxonomy" id="1027273"/>
    <lineage>
        <taxon>Bacteria</taxon>
        <taxon>Pseudomonadati</taxon>
        <taxon>Pseudomonadota</taxon>
        <taxon>Gammaproteobacteria</taxon>
        <taxon>Oceanospirillales</taxon>
        <taxon>Endozoicomonadaceae</taxon>
        <taxon>Endozoicomonas</taxon>
    </lineage>
</organism>
<name>A0A081N883_9GAMM</name>
<comment type="caution">
    <text evidence="2">The sequence shown here is derived from an EMBL/GenBank/DDBJ whole genome shotgun (WGS) entry which is preliminary data.</text>
</comment>
<accession>A0A081N883</accession>
<dbReference type="AlphaFoldDB" id="A0A081N883"/>
<gene>
    <name evidence="2" type="ORF">GZ77_10090</name>
</gene>
<dbReference type="Proteomes" id="UP000028006">
    <property type="component" value="Unassembled WGS sequence"/>
</dbReference>
<protein>
    <submittedName>
        <fullName evidence="2">Uncharacterized protein</fullName>
    </submittedName>
</protein>
<sequence>MIFYARILQDRLALEAAVPDPRFMLEYLQRVGVEVKQTIDSDDLKAEYLRHIYRVDARDKLIDQDGKPKGKPSNPRHLH</sequence>
<proteinExistence type="predicted"/>
<evidence type="ECO:0000313" key="3">
    <source>
        <dbReference type="Proteomes" id="UP000028006"/>
    </source>
</evidence>
<dbReference type="EMBL" id="JOKG01000002">
    <property type="protein sequence ID" value="KEQ14656.1"/>
    <property type="molecule type" value="Genomic_DNA"/>
</dbReference>
<feature type="region of interest" description="Disordered" evidence="1">
    <location>
        <begin position="60"/>
        <end position="79"/>
    </location>
</feature>
<keyword evidence="3" id="KW-1185">Reference proteome</keyword>